<dbReference type="KEGG" id="hro:HELRODRAFT_64374"/>
<evidence type="ECO:0008006" key="9">
    <source>
        <dbReference type="Google" id="ProtNLM"/>
    </source>
</evidence>
<evidence type="ECO:0000256" key="1">
    <source>
        <dbReference type="ARBA" id="ARBA00022837"/>
    </source>
</evidence>
<gene>
    <name evidence="7" type="primary">20213636</name>
    <name evidence="6" type="ORF">HELRODRAFT_64374</name>
</gene>
<dbReference type="PROSITE" id="PS50222">
    <property type="entry name" value="EF_HAND_2"/>
    <property type="match status" value="2"/>
</dbReference>
<dbReference type="PROSITE" id="PS00018">
    <property type="entry name" value="EF_HAND_1"/>
    <property type="match status" value="2"/>
</dbReference>
<keyword evidence="8" id="KW-1185">Reference proteome</keyword>
<evidence type="ECO:0000313" key="7">
    <source>
        <dbReference type="EnsemblMetazoa" id="HelroP64374"/>
    </source>
</evidence>
<dbReference type="STRING" id="6412.T1FXT8"/>
<feature type="compositionally biased region" description="Polar residues" evidence="3">
    <location>
        <begin position="195"/>
        <end position="207"/>
    </location>
</feature>
<dbReference type="PANTHER" id="PTHR11216">
    <property type="entry name" value="EH DOMAIN"/>
    <property type="match status" value="1"/>
</dbReference>
<dbReference type="PANTHER" id="PTHR11216:SF174">
    <property type="entry name" value="GH06923P"/>
    <property type="match status" value="1"/>
</dbReference>
<dbReference type="OrthoDB" id="524326at2759"/>
<dbReference type="HOGENOM" id="CLU_049842_0_0_1"/>
<keyword evidence="1" id="KW-0106">Calcium</keyword>
<feature type="region of interest" description="Disordered" evidence="3">
    <location>
        <begin position="181"/>
        <end position="235"/>
    </location>
</feature>
<dbReference type="EnsemblMetazoa" id="HelroT64374">
    <property type="protein sequence ID" value="HelroP64374"/>
    <property type="gene ID" value="HelroG64374"/>
</dbReference>
<reference evidence="7" key="3">
    <citation type="submission" date="2015-06" db="UniProtKB">
        <authorList>
            <consortium name="EnsemblMetazoa"/>
        </authorList>
    </citation>
    <scope>IDENTIFICATION</scope>
</reference>
<feature type="domain" description="EF-hand" evidence="5">
    <location>
        <begin position="246"/>
        <end position="281"/>
    </location>
</feature>
<feature type="coiled-coil region" evidence="2">
    <location>
        <begin position="395"/>
        <end position="429"/>
    </location>
</feature>
<dbReference type="GeneID" id="20213636"/>
<dbReference type="InterPro" id="IPR011992">
    <property type="entry name" value="EF-hand-dom_pair"/>
</dbReference>
<dbReference type="OMA" id="KWQEENA"/>
<sequence>QVDLKGKGNIGAVQAANFLKKSELKESILSDIWDLADPQGRGFLDKQGFYVALKLIAVVQSGREVDAKYLTLDLPPPSFPNTTKPTISNVITNNTSKITSLTERLKYDQIFDTLNPVEGLIPGNKVKPILLNSKLPVDVLGQVWDLSDIDGDGSLDREEFSVAMNLVYKALQKIPVPSALPPEMVPPNKRKQKIVPSSNPTTVTTKILSLPPDKADKNAVQPSTSCLSSSGNSQPPHTVGWVVTPQAKAQCDELFVKADTDKDGYVSGSEIKRIFIKSGLPQPVLAKIWSLCDTKNQGKLNKDQFALAMHLIQQKLKGVDVPNKLAQNMIPPSARRNSLGDNVPPPGTVYDMNTPGIKEIELLTADIEKIKIAKQKSDAEKLALNETIKSFESDFISLQQEIDVVVEAVKQLNNQKNEAQKRLDELDNKVCFFFDSSWTFFPLQVL</sequence>
<dbReference type="SMART" id="SM00027">
    <property type="entry name" value="EH"/>
    <property type="match status" value="3"/>
</dbReference>
<dbReference type="EMBL" id="AMQM01000635">
    <property type="status" value="NOT_ANNOTATED_CDS"/>
    <property type="molecule type" value="Genomic_DNA"/>
</dbReference>
<reference evidence="6 8" key="2">
    <citation type="journal article" date="2013" name="Nature">
        <title>Insights into bilaterian evolution from three spiralian genomes.</title>
        <authorList>
            <person name="Simakov O."/>
            <person name="Marletaz F."/>
            <person name="Cho S.J."/>
            <person name="Edsinger-Gonzales E."/>
            <person name="Havlak P."/>
            <person name="Hellsten U."/>
            <person name="Kuo D.H."/>
            <person name="Larsson T."/>
            <person name="Lv J."/>
            <person name="Arendt D."/>
            <person name="Savage R."/>
            <person name="Osoegawa K."/>
            <person name="de Jong P."/>
            <person name="Grimwood J."/>
            <person name="Chapman J.A."/>
            <person name="Shapiro H."/>
            <person name="Aerts A."/>
            <person name="Otillar R.P."/>
            <person name="Terry A.Y."/>
            <person name="Boore J.L."/>
            <person name="Grigoriev I.V."/>
            <person name="Lindberg D.R."/>
            <person name="Seaver E.C."/>
            <person name="Weisblat D.A."/>
            <person name="Putnam N.H."/>
            <person name="Rokhsar D.S."/>
        </authorList>
    </citation>
    <scope>NUCLEOTIDE SEQUENCE</scope>
</reference>
<name>T1FXT8_HELRO</name>
<dbReference type="EMBL" id="KB096324">
    <property type="protein sequence ID" value="ESO06438.1"/>
    <property type="molecule type" value="Genomic_DNA"/>
</dbReference>
<feature type="compositionally biased region" description="Polar residues" evidence="3">
    <location>
        <begin position="220"/>
        <end position="235"/>
    </location>
</feature>
<evidence type="ECO:0000313" key="8">
    <source>
        <dbReference type="Proteomes" id="UP000015101"/>
    </source>
</evidence>
<dbReference type="GO" id="GO:0005509">
    <property type="term" value="F:calcium ion binding"/>
    <property type="evidence" value="ECO:0007669"/>
    <property type="project" value="InterPro"/>
</dbReference>
<organism evidence="7 8">
    <name type="scientific">Helobdella robusta</name>
    <name type="common">Californian leech</name>
    <dbReference type="NCBI Taxonomy" id="6412"/>
    <lineage>
        <taxon>Eukaryota</taxon>
        <taxon>Metazoa</taxon>
        <taxon>Spiralia</taxon>
        <taxon>Lophotrochozoa</taxon>
        <taxon>Annelida</taxon>
        <taxon>Clitellata</taxon>
        <taxon>Hirudinea</taxon>
        <taxon>Rhynchobdellida</taxon>
        <taxon>Glossiphoniidae</taxon>
        <taxon>Helobdella</taxon>
    </lineage>
</organism>
<dbReference type="SMART" id="SM00054">
    <property type="entry name" value="EFh"/>
    <property type="match status" value="4"/>
</dbReference>
<evidence type="ECO:0000256" key="2">
    <source>
        <dbReference type="SAM" id="Coils"/>
    </source>
</evidence>
<dbReference type="Gene3D" id="1.10.238.10">
    <property type="entry name" value="EF-hand"/>
    <property type="match status" value="3"/>
</dbReference>
<dbReference type="Proteomes" id="UP000015101">
    <property type="component" value="Unassembled WGS sequence"/>
</dbReference>
<dbReference type="AlphaFoldDB" id="T1FXT8"/>
<dbReference type="PROSITE" id="PS50031">
    <property type="entry name" value="EH"/>
    <property type="match status" value="3"/>
</dbReference>
<dbReference type="RefSeq" id="XP_009015806.1">
    <property type="nucleotide sequence ID" value="XM_009017558.1"/>
</dbReference>
<dbReference type="InterPro" id="IPR002048">
    <property type="entry name" value="EF_hand_dom"/>
</dbReference>
<dbReference type="CTD" id="20213636"/>
<dbReference type="SUPFAM" id="SSF47473">
    <property type="entry name" value="EF-hand"/>
    <property type="match status" value="3"/>
</dbReference>
<evidence type="ECO:0000259" key="4">
    <source>
        <dbReference type="PROSITE" id="PS50031"/>
    </source>
</evidence>
<dbReference type="InParanoid" id="T1FXT8"/>
<evidence type="ECO:0000259" key="5">
    <source>
        <dbReference type="PROSITE" id="PS50222"/>
    </source>
</evidence>
<proteinExistence type="predicted"/>
<dbReference type="Pfam" id="PF12763">
    <property type="entry name" value="EH"/>
    <property type="match status" value="3"/>
</dbReference>
<evidence type="ECO:0000313" key="6">
    <source>
        <dbReference type="EMBL" id="ESO06438.1"/>
    </source>
</evidence>
<dbReference type="InterPro" id="IPR018247">
    <property type="entry name" value="EF_Hand_1_Ca_BS"/>
</dbReference>
<keyword evidence="2" id="KW-0175">Coiled coil</keyword>
<feature type="domain" description="EH" evidence="4">
    <location>
        <begin position="247"/>
        <end position="336"/>
    </location>
</feature>
<dbReference type="InterPro" id="IPR000261">
    <property type="entry name" value="EH_dom"/>
</dbReference>
<evidence type="ECO:0000256" key="3">
    <source>
        <dbReference type="SAM" id="MobiDB-lite"/>
    </source>
</evidence>
<feature type="domain" description="EF-hand" evidence="5">
    <location>
        <begin position="135"/>
        <end position="170"/>
    </location>
</feature>
<protein>
    <recommendedName>
        <fullName evidence="9">Epidermal growth factor receptor substrate 15-like 1</fullName>
    </recommendedName>
</protein>
<feature type="domain" description="EH" evidence="4">
    <location>
        <begin position="1"/>
        <end position="90"/>
    </location>
</feature>
<accession>T1FXT8</accession>
<dbReference type="CDD" id="cd00052">
    <property type="entry name" value="EH"/>
    <property type="match status" value="3"/>
</dbReference>
<reference evidence="8" key="1">
    <citation type="submission" date="2012-12" db="EMBL/GenBank/DDBJ databases">
        <authorList>
            <person name="Hellsten U."/>
            <person name="Grimwood J."/>
            <person name="Chapman J.A."/>
            <person name="Shapiro H."/>
            <person name="Aerts A."/>
            <person name="Otillar R.P."/>
            <person name="Terry A.Y."/>
            <person name="Boore J.L."/>
            <person name="Simakov O."/>
            <person name="Marletaz F."/>
            <person name="Cho S.-J."/>
            <person name="Edsinger-Gonzales E."/>
            <person name="Havlak P."/>
            <person name="Kuo D.-H."/>
            <person name="Larsson T."/>
            <person name="Lv J."/>
            <person name="Arendt D."/>
            <person name="Savage R."/>
            <person name="Osoegawa K."/>
            <person name="de Jong P."/>
            <person name="Lindberg D.R."/>
            <person name="Seaver E.C."/>
            <person name="Weisblat D.A."/>
            <person name="Putnam N.H."/>
            <person name="Grigoriev I.V."/>
            <person name="Rokhsar D.S."/>
        </authorList>
    </citation>
    <scope>NUCLEOTIDE SEQUENCE</scope>
</reference>
<dbReference type="eggNOG" id="KOG0998">
    <property type="taxonomic scope" value="Eukaryota"/>
</dbReference>
<feature type="domain" description="EH" evidence="4">
    <location>
        <begin position="103"/>
        <end position="191"/>
    </location>
</feature>